<protein>
    <submittedName>
        <fullName evidence="1">Uncharacterized protein</fullName>
    </submittedName>
</protein>
<sequence>MAEYCYIHKAKVRVLKGNPFGHPDLFKILRNGGYSDGEKLCVLNSLETRAESIVQEYTKFFNLIHITRKRNEIIRTSDFELMVKIFTSTSLISPPPSLWSQTSRFVKSYFTNKNELCEELNIYPIGIDYESLINYIP</sequence>
<proteinExistence type="predicted"/>
<reference evidence="1 2" key="1">
    <citation type="journal article" date="2015" name="PLoS Pathog.">
        <title>Evolution of genome size and complexity in the rhabdoviridae.</title>
        <authorList>
            <person name="Walker P.J."/>
            <person name="Firth C."/>
            <person name="Widen S.G."/>
            <person name="Blasdell K.R."/>
            <person name="Guzman H."/>
            <person name="Wood T.G."/>
            <person name="Paradkar P.N."/>
            <person name="Holmes E.C."/>
            <person name="Tesh R.B."/>
            <person name="Vasilakis N."/>
        </authorList>
    </citation>
    <scope>NUCLEOTIDE SEQUENCE [LARGE SCALE GENOMIC DNA]</scope>
    <source>
        <strain evidence="1">AusMK7937</strain>
    </source>
</reference>
<evidence type="ECO:0000313" key="1">
    <source>
        <dbReference type="EMBL" id="AJR28537.1"/>
    </source>
</evidence>
<dbReference type="KEGG" id="vg:37627493"/>
<dbReference type="Proteomes" id="UP000121220">
    <property type="component" value="Segment"/>
</dbReference>
<dbReference type="EMBL" id="KM205016">
    <property type="protein sequence ID" value="AJR28537.1"/>
    <property type="molecule type" value="Viral_cRNA"/>
</dbReference>
<evidence type="ECO:0000313" key="2">
    <source>
        <dbReference type="Proteomes" id="UP000121220"/>
    </source>
</evidence>
<dbReference type="RefSeq" id="YP_009362187.1">
    <property type="nucleotide sequence ID" value="NC_034538.1"/>
</dbReference>
<dbReference type="GeneID" id="37627493"/>
<name>A0A0D3R1Z8_9RHAB</name>
<accession>A0A0D3R1Z8</accession>
<keyword evidence="2" id="KW-1185">Reference proteome</keyword>
<organism evidence="1 2">
    <name type="scientific">Joinjakaka virus</name>
    <dbReference type="NCBI Taxonomy" id="1272943"/>
    <lineage>
        <taxon>Viruses</taxon>
        <taxon>Riboviria</taxon>
        <taxon>Orthornavirae</taxon>
        <taxon>Negarnaviricota</taxon>
        <taxon>Haploviricotina</taxon>
        <taxon>Monjiviricetes</taxon>
        <taxon>Mononegavirales</taxon>
        <taxon>Rhabdoviridae</taxon>
        <taxon>Alpharhabdovirinae</taxon>
        <taxon>Hapavirus</taxon>
        <taxon>Hapavirus joinjakaka</taxon>
    </lineage>
</organism>